<feature type="region of interest" description="Disordered" evidence="11">
    <location>
        <begin position="32"/>
        <end position="61"/>
    </location>
</feature>
<evidence type="ECO:0000256" key="9">
    <source>
        <dbReference type="ARBA" id="ARBA00023180"/>
    </source>
</evidence>
<evidence type="ECO:0008006" key="14">
    <source>
        <dbReference type="Google" id="ProtNLM"/>
    </source>
</evidence>
<dbReference type="EMBL" id="JADCNM010000001">
    <property type="protein sequence ID" value="KAG0500144.1"/>
    <property type="molecule type" value="Genomic_DNA"/>
</dbReference>
<dbReference type="Proteomes" id="UP000639772">
    <property type="component" value="Chromosome 1"/>
</dbReference>
<keyword evidence="8" id="KW-0472">Membrane</keyword>
<accession>A0A835S2F7</accession>
<evidence type="ECO:0000256" key="3">
    <source>
        <dbReference type="ARBA" id="ARBA00011720"/>
    </source>
</evidence>
<evidence type="ECO:0000256" key="5">
    <source>
        <dbReference type="ARBA" id="ARBA00022703"/>
    </source>
</evidence>
<organism evidence="12 13">
    <name type="scientific">Vanilla planifolia</name>
    <name type="common">Vanilla</name>
    <dbReference type="NCBI Taxonomy" id="51239"/>
    <lineage>
        <taxon>Eukaryota</taxon>
        <taxon>Viridiplantae</taxon>
        <taxon>Streptophyta</taxon>
        <taxon>Embryophyta</taxon>
        <taxon>Tracheophyta</taxon>
        <taxon>Spermatophyta</taxon>
        <taxon>Magnoliopsida</taxon>
        <taxon>Liliopsida</taxon>
        <taxon>Asparagales</taxon>
        <taxon>Orchidaceae</taxon>
        <taxon>Vanilloideae</taxon>
        <taxon>Vanilleae</taxon>
        <taxon>Vanilla</taxon>
    </lineage>
</organism>
<evidence type="ECO:0000256" key="7">
    <source>
        <dbReference type="ARBA" id="ARBA00022989"/>
    </source>
</evidence>
<proteinExistence type="inferred from homology"/>
<dbReference type="GO" id="GO:0005789">
    <property type="term" value="C:endoplasmic reticulum membrane"/>
    <property type="evidence" value="ECO:0007669"/>
    <property type="project" value="UniProtKB-SubCell"/>
</dbReference>
<evidence type="ECO:0000256" key="8">
    <source>
        <dbReference type="ARBA" id="ARBA00023136"/>
    </source>
</evidence>
<protein>
    <recommendedName>
        <fullName evidence="14">Transmembrane protein</fullName>
    </recommendedName>
</protein>
<keyword evidence="6" id="KW-0256">Endoplasmic reticulum</keyword>
<evidence type="ECO:0000256" key="1">
    <source>
        <dbReference type="ARBA" id="ARBA00004477"/>
    </source>
</evidence>
<sequence length="595" mass="64907">MELSLEEHMPAADPYGDVAAVNSAHGWQKVTYAKRQRRQNQAVTVTDFDHGPGVPQQERSSVFASVEKKAYERRRAIESAAAAAVASTGSAATVDGASSDGEGDHSGPESGKGEGTGSGEIGEKKVKQKKPKKPKVTVVDAAAKIDAVDLAAFLADVSASYESKQDIQLMRFADYFGRAFSAVSASQFPWTKMFKDSALSKIVDVPISHIQNPVYKTSVDWIAQKSPDSLGDFVLWCIDAILADLESQQVTSKASKKTNQQSPLKCQVAVFVVLALTLRRKPDVLINLLPNLGDNPKYKGQQSFPVLVWVVAQAAQADLLAGMHAWAHFLLPLICGKSGNPQTRGLALQLVERILSQTKASSILLNGAVRKGERLVPPSSFDLLIRLAFPLPSARVKATERFEEVYPSLKKFALAGSPGAKSTKQAAQQILTHAMKAMQENNPALTNEAANIFIWCLAQNQDCYKQWEKVYMNNLGASVSVIRKLSNEWKEQSAQLSPLGLLRETIENFRAMNEESLSLASHSGDKEAIEEADKHCKALLKRLKRSSICLKSGVLVAILAVLLAFVLSPNTELFDREKLHALLSSFKSFVPVQRI</sequence>
<keyword evidence="9" id="KW-0325">Glycoprotein</keyword>
<dbReference type="PANTHER" id="PTHR13448:SF0">
    <property type="entry name" value="TRANSMEMBRANE PROTEIN 214"/>
    <property type="match status" value="1"/>
</dbReference>
<evidence type="ECO:0000256" key="11">
    <source>
        <dbReference type="SAM" id="MobiDB-lite"/>
    </source>
</evidence>
<keyword evidence="7" id="KW-1133">Transmembrane helix</keyword>
<evidence type="ECO:0000313" key="12">
    <source>
        <dbReference type="EMBL" id="KAG0500144.1"/>
    </source>
</evidence>
<comment type="subunit">
    <text evidence="3">Constitutively interacts with CASP4; required for the localization of procaspase 4 to the ER.</text>
</comment>
<dbReference type="InterPro" id="IPR019308">
    <property type="entry name" value="TMEM214"/>
</dbReference>
<name>A0A835S2F7_VANPL</name>
<evidence type="ECO:0000256" key="10">
    <source>
        <dbReference type="ARBA" id="ARBA00024938"/>
    </source>
</evidence>
<comment type="similarity">
    <text evidence="2">Belongs to the TMEM214 family.</text>
</comment>
<feature type="region of interest" description="Disordered" evidence="11">
    <location>
        <begin position="88"/>
        <end position="133"/>
    </location>
</feature>
<evidence type="ECO:0000313" key="13">
    <source>
        <dbReference type="Proteomes" id="UP000639772"/>
    </source>
</evidence>
<gene>
    <name evidence="12" type="ORF">HPP92_000216</name>
</gene>
<comment type="function">
    <text evidence="10">Critical mediator, in cooperation with CASP4, of endoplasmic reticulum-stress induced apoptosis. Required or the activation of CASP4 following endoplasmic reticulum stress.</text>
</comment>
<comment type="caution">
    <text evidence="12">The sequence shown here is derived from an EMBL/GenBank/DDBJ whole genome shotgun (WGS) entry which is preliminary data.</text>
</comment>
<dbReference type="AlphaFoldDB" id="A0A835S2F7"/>
<comment type="subcellular location">
    <subcellularLocation>
        <location evidence="1">Endoplasmic reticulum membrane</location>
        <topology evidence="1">Multi-pass membrane protein</topology>
    </subcellularLocation>
</comment>
<keyword evidence="4" id="KW-0812">Transmembrane</keyword>
<keyword evidence="5" id="KW-0053">Apoptosis</keyword>
<dbReference type="GO" id="GO:0005794">
    <property type="term" value="C:Golgi apparatus"/>
    <property type="evidence" value="ECO:0007669"/>
    <property type="project" value="TreeGrafter"/>
</dbReference>
<dbReference type="Pfam" id="PF10151">
    <property type="entry name" value="TMEM214"/>
    <property type="match status" value="1"/>
</dbReference>
<reference evidence="12 13" key="1">
    <citation type="journal article" date="2020" name="Nat. Food">
        <title>A phased Vanilla planifolia genome enables genetic improvement of flavour and production.</title>
        <authorList>
            <person name="Hasing T."/>
            <person name="Tang H."/>
            <person name="Brym M."/>
            <person name="Khazi F."/>
            <person name="Huang T."/>
            <person name="Chambers A.H."/>
        </authorList>
    </citation>
    <scope>NUCLEOTIDE SEQUENCE [LARGE SCALE GENOMIC DNA]</scope>
    <source>
        <tissue evidence="12">Leaf</tissue>
    </source>
</reference>
<evidence type="ECO:0000256" key="2">
    <source>
        <dbReference type="ARBA" id="ARBA00007984"/>
    </source>
</evidence>
<evidence type="ECO:0000256" key="4">
    <source>
        <dbReference type="ARBA" id="ARBA00022692"/>
    </source>
</evidence>
<dbReference type="OrthoDB" id="10022292at2759"/>
<dbReference type="PANTHER" id="PTHR13448">
    <property type="entry name" value="TRANSMEMBRANE PROTEIN 214"/>
    <property type="match status" value="1"/>
</dbReference>
<evidence type="ECO:0000256" key="6">
    <source>
        <dbReference type="ARBA" id="ARBA00022824"/>
    </source>
</evidence>